<evidence type="ECO:0000313" key="4">
    <source>
        <dbReference type="EMBL" id="KAK1397499.1"/>
    </source>
</evidence>
<dbReference type="EMBL" id="JAUIZM010000002">
    <property type="protein sequence ID" value="KAK1397499.1"/>
    <property type="molecule type" value="Genomic_DNA"/>
</dbReference>
<dbReference type="GO" id="GO:0008017">
    <property type="term" value="F:microtubule binding"/>
    <property type="evidence" value="ECO:0007669"/>
    <property type="project" value="TreeGrafter"/>
</dbReference>
<feature type="coiled-coil region" evidence="1">
    <location>
        <begin position="315"/>
        <end position="353"/>
    </location>
</feature>
<organism evidence="4 5">
    <name type="scientific">Heracleum sosnowskyi</name>
    <dbReference type="NCBI Taxonomy" id="360622"/>
    <lineage>
        <taxon>Eukaryota</taxon>
        <taxon>Viridiplantae</taxon>
        <taxon>Streptophyta</taxon>
        <taxon>Embryophyta</taxon>
        <taxon>Tracheophyta</taxon>
        <taxon>Spermatophyta</taxon>
        <taxon>Magnoliopsida</taxon>
        <taxon>eudicotyledons</taxon>
        <taxon>Gunneridae</taxon>
        <taxon>Pentapetalae</taxon>
        <taxon>asterids</taxon>
        <taxon>campanulids</taxon>
        <taxon>Apiales</taxon>
        <taxon>Apiaceae</taxon>
        <taxon>Apioideae</taxon>
        <taxon>apioid superclade</taxon>
        <taxon>Tordylieae</taxon>
        <taxon>Tordyliinae</taxon>
        <taxon>Heracleum</taxon>
    </lineage>
</organism>
<evidence type="ECO:0000256" key="2">
    <source>
        <dbReference type="SAM" id="MobiDB-lite"/>
    </source>
</evidence>
<feature type="region of interest" description="Disordered" evidence="2">
    <location>
        <begin position="459"/>
        <end position="513"/>
    </location>
</feature>
<dbReference type="Gene3D" id="1.10.418.10">
    <property type="entry name" value="Calponin-like domain"/>
    <property type="match status" value="1"/>
</dbReference>
<gene>
    <name evidence="4" type="ORF">POM88_007362</name>
</gene>
<feature type="domain" description="Calponin-homology (CH)" evidence="3">
    <location>
        <begin position="23"/>
        <end position="147"/>
    </location>
</feature>
<proteinExistence type="predicted"/>
<reference evidence="4" key="1">
    <citation type="submission" date="2023-02" db="EMBL/GenBank/DDBJ databases">
        <title>Genome of toxic invasive species Heracleum sosnowskyi carries increased number of genes despite the absence of recent whole-genome duplications.</title>
        <authorList>
            <person name="Schelkunov M."/>
            <person name="Shtratnikova V."/>
            <person name="Makarenko M."/>
            <person name="Klepikova A."/>
            <person name="Omelchenko D."/>
            <person name="Novikova G."/>
            <person name="Obukhova E."/>
            <person name="Bogdanov V."/>
            <person name="Penin A."/>
            <person name="Logacheva M."/>
        </authorList>
    </citation>
    <scope>NUCLEOTIDE SEQUENCE</scope>
    <source>
        <strain evidence="4">Hsosn_3</strain>
        <tissue evidence="4">Leaf</tissue>
    </source>
</reference>
<keyword evidence="1" id="KW-0175">Coiled coil</keyword>
<accession>A0AAD8J602</accession>
<sequence>MDNSAGKTQHDFNLAARKAEQSALRRYQATEWLQGLVGPLGISNQPSEKEFISCLRSGLVLCNAINKIQPGSVQKVVENHSPSESPASDSQPLPAFQYFENVKNFLVAAEELKLTTFEAPVLERDNLESGSSAKVVDCILELKALHDWKQMNGGYGFNKPPRSPFVMLTAGKINSKVSEETSLDPHRRLSMTSSCYKKAPAESETQNLEELIVATLAQCMVDKKENIEANLLASIRSRNPAAIKILCKNMLSCLKEQGQRKMQPEVKPTLGDLLREECDVHLRTTKVMESSSIIGTNKRYGACLEKGYCNHEKLLMMQENELSILKSLLSRTKEEFEDLQSQLQTDMKILESQVQEMSTAALGYQKVVKENENLHKKVQVLKGGLEKTLKIVDFSPEEAELQKELESLKMALSKKELQSSEMSVLMEIKSPSGKSKSVTEAKLLHSASTVITPPHRRLGIENRSTQKLEKSSSVRNLSVENRSTQKVEKSSSVRRLSTGTSSMVKLGKAQEPKGPNYVFEKAEAISKRIPHHSRRLSSDSGQQAQTAYLEDQMVLKTPSVQNRIGRLSLEGQRYVSKNSVISERSGLPQAAMSASKPKVFTSKGDFRPEVSRHMAPRSPLYPGSGSHMVRLEKERKVPSFLEPPATPEALYTRSQLMIESLESQTASMKATVNGKTSQIKKSLRAIGKLINGSEKRNTGKQMETTFDATNGMHMKLPVSRDARMLRRQSLAQTWPPVTSRTPSFGVISSGNRLSLARTPSPVRASDKSPRRWL</sequence>
<dbReference type="FunFam" id="1.10.418.10:FF:000073">
    <property type="entry name" value="Kinesin-like protein KIN-14L"/>
    <property type="match status" value="1"/>
</dbReference>
<dbReference type="GO" id="GO:0015630">
    <property type="term" value="C:microtubule cytoskeleton"/>
    <property type="evidence" value="ECO:0007669"/>
    <property type="project" value="TreeGrafter"/>
</dbReference>
<dbReference type="CDD" id="cd21203">
    <property type="entry name" value="CH_AtKIN14-like"/>
    <property type="match status" value="1"/>
</dbReference>
<keyword evidence="5" id="KW-1185">Reference proteome</keyword>
<dbReference type="PANTHER" id="PTHR47972">
    <property type="entry name" value="KINESIN-LIKE PROTEIN KLP-3"/>
    <property type="match status" value="1"/>
</dbReference>
<name>A0AAD8J602_9APIA</name>
<dbReference type="Proteomes" id="UP001237642">
    <property type="component" value="Unassembled WGS sequence"/>
</dbReference>
<dbReference type="SUPFAM" id="SSF47576">
    <property type="entry name" value="Calponin-homology domain, CH-domain"/>
    <property type="match status" value="1"/>
</dbReference>
<feature type="compositionally biased region" description="Basic and acidic residues" evidence="2">
    <location>
        <begin position="459"/>
        <end position="472"/>
    </location>
</feature>
<reference evidence="4" key="2">
    <citation type="submission" date="2023-05" db="EMBL/GenBank/DDBJ databases">
        <authorList>
            <person name="Schelkunov M.I."/>
        </authorList>
    </citation>
    <scope>NUCLEOTIDE SEQUENCE</scope>
    <source>
        <strain evidence="4">Hsosn_3</strain>
        <tissue evidence="4">Leaf</tissue>
    </source>
</reference>
<comment type="caution">
    <text evidence="4">The sequence shown here is derived from an EMBL/GenBank/DDBJ whole genome shotgun (WGS) entry which is preliminary data.</text>
</comment>
<feature type="compositionally biased region" description="Basic and acidic residues" evidence="2">
    <location>
        <begin position="764"/>
        <end position="773"/>
    </location>
</feature>
<dbReference type="InterPro" id="IPR001715">
    <property type="entry name" value="CH_dom"/>
</dbReference>
<dbReference type="GO" id="GO:0007018">
    <property type="term" value="P:microtubule-based movement"/>
    <property type="evidence" value="ECO:0007669"/>
    <property type="project" value="InterPro"/>
</dbReference>
<dbReference type="Pfam" id="PF00307">
    <property type="entry name" value="CH"/>
    <property type="match status" value="1"/>
</dbReference>
<dbReference type="AlphaFoldDB" id="A0AAD8J602"/>
<evidence type="ECO:0000313" key="5">
    <source>
        <dbReference type="Proteomes" id="UP001237642"/>
    </source>
</evidence>
<dbReference type="SMART" id="SM00033">
    <property type="entry name" value="CH"/>
    <property type="match status" value="1"/>
</dbReference>
<dbReference type="PROSITE" id="PS50021">
    <property type="entry name" value="CH"/>
    <property type="match status" value="1"/>
</dbReference>
<feature type="region of interest" description="Disordered" evidence="2">
    <location>
        <begin position="735"/>
        <end position="773"/>
    </location>
</feature>
<dbReference type="PANTHER" id="PTHR47972:SF4">
    <property type="entry name" value="KINESIN-LIKE PROTEIN KIN-14L"/>
    <property type="match status" value="1"/>
</dbReference>
<dbReference type="InterPro" id="IPR027640">
    <property type="entry name" value="Kinesin-like_fam"/>
</dbReference>
<evidence type="ECO:0000256" key="1">
    <source>
        <dbReference type="SAM" id="Coils"/>
    </source>
</evidence>
<dbReference type="GO" id="GO:0003777">
    <property type="term" value="F:microtubule motor activity"/>
    <property type="evidence" value="ECO:0007669"/>
    <property type="project" value="InterPro"/>
</dbReference>
<dbReference type="InterPro" id="IPR036872">
    <property type="entry name" value="CH_dom_sf"/>
</dbReference>
<protein>
    <submittedName>
        <fullName evidence="4">Calponin-homology (CH) domain-containing protein</fullName>
    </submittedName>
</protein>
<feature type="compositionally biased region" description="Polar residues" evidence="2">
    <location>
        <begin position="493"/>
        <end position="503"/>
    </location>
</feature>
<evidence type="ECO:0000259" key="3">
    <source>
        <dbReference type="PROSITE" id="PS50021"/>
    </source>
</evidence>
<feature type="compositionally biased region" description="Polar residues" evidence="2">
    <location>
        <begin position="473"/>
        <end position="482"/>
    </location>
</feature>
<feature type="compositionally biased region" description="Polar residues" evidence="2">
    <location>
        <begin position="735"/>
        <end position="752"/>
    </location>
</feature>